<feature type="transmembrane region" description="Helical" evidence="4">
    <location>
        <begin position="290"/>
        <end position="308"/>
    </location>
</feature>
<dbReference type="CDD" id="cd17478">
    <property type="entry name" value="MFS_FsR"/>
    <property type="match status" value="1"/>
</dbReference>
<feature type="domain" description="Major facilitator superfamily (MFS) profile" evidence="5">
    <location>
        <begin position="17"/>
        <end position="400"/>
    </location>
</feature>
<evidence type="ECO:0000313" key="6">
    <source>
        <dbReference type="EMBL" id="MDU0340205.1"/>
    </source>
</evidence>
<feature type="transmembrane region" description="Helical" evidence="4">
    <location>
        <begin position="314"/>
        <end position="336"/>
    </location>
</feature>
<dbReference type="EMBL" id="JAWDID010000011">
    <property type="protein sequence ID" value="MDU0340205.1"/>
    <property type="molecule type" value="Genomic_DNA"/>
</dbReference>
<dbReference type="RefSeq" id="WP_316018077.1">
    <property type="nucleotide sequence ID" value="NZ_JAWDID010000011.1"/>
</dbReference>
<keyword evidence="7" id="KW-1185">Reference proteome</keyword>
<evidence type="ECO:0000256" key="1">
    <source>
        <dbReference type="ARBA" id="ARBA00022692"/>
    </source>
</evidence>
<protein>
    <submittedName>
        <fullName evidence="6">MFS transporter</fullName>
    </submittedName>
</protein>
<feature type="transmembrane region" description="Helical" evidence="4">
    <location>
        <begin position="343"/>
        <end position="366"/>
    </location>
</feature>
<dbReference type="InterPro" id="IPR011701">
    <property type="entry name" value="MFS"/>
</dbReference>
<dbReference type="Gene3D" id="1.20.1250.20">
    <property type="entry name" value="MFS general substrate transporter like domains"/>
    <property type="match status" value="2"/>
</dbReference>
<feature type="transmembrane region" description="Helical" evidence="4">
    <location>
        <begin position="142"/>
        <end position="164"/>
    </location>
</feature>
<name>A0ABU3S5Z7_9HYPH</name>
<feature type="transmembrane region" description="Helical" evidence="4">
    <location>
        <begin position="95"/>
        <end position="121"/>
    </location>
</feature>
<feature type="transmembrane region" description="Helical" evidence="4">
    <location>
        <begin position="170"/>
        <end position="194"/>
    </location>
</feature>
<dbReference type="SUPFAM" id="SSF103473">
    <property type="entry name" value="MFS general substrate transporter"/>
    <property type="match status" value="1"/>
</dbReference>
<keyword evidence="2 4" id="KW-1133">Transmembrane helix</keyword>
<keyword evidence="3 4" id="KW-0472">Membrane</keyword>
<dbReference type="PANTHER" id="PTHR43129:SF1">
    <property type="entry name" value="FOSMIDOMYCIN RESISTANCE PROTEIN"/>
    <property type="match status" value="1"/>
</dbReference>
<dbReference type="Proteomes" id="UP001254257">
    <property type="component" value="Unassembled WGS sequence"/>
</dbReference>
<gene>
    <name evidence="6" type="ORF">RKE40_09950</name>
</gene>
<evidence type="ECO:0000259" key="5">
    <source>
        <dbReference type="PROSITE" id="PS50850"/>
    </source>
</evidence>
<evidence type="ECO:0000256" key="3">
    <source>
        <dbReference type="ARBA" id="ARBA00023136"/>
    </source>
</evidence>
<evidence type="ECO:0000256" key="4">
    <source>
        <dbReference type="SAM" id="Phobius"/>
    </source>
</evidence>
<comment type="caution">
    <text evidence="6">The sequence shown here is derived from an EMBL/GenBank/DDBJ whole genome shotgun (WGS) entry which is preliminary data.</text>
</comment>
<sequence>MTSIPLNARAARPLMPMLAALSMAHLLNDLIQSMIPALYPLIKEAYQLDFARIGLITLAFQVTSSLLQPVLGYVTDRRPWPYAMVAGMGSTLLGLLGLSFAVSYEMVLVSAGLVGLGSAVFHPEATRMARHAAAGRQGFAQGIFQIGGHTGYAIGPLLAAAIVVPRGQQSLAWFSVIALAAMVLMAWTGARYAAMRRDQAAASKDRPAEPAAARLPRGHIALAMTVLIIILFSKNAYTAGFTSYYTFYLIERFGISLQLSQIMLFLYLVVGAVGVIVGGMIGDRIGRDRLIWISILGSLPFALLLPYADLFWTGVLSILISLIMASAFSAILIYAIDLVPHRVGLVGGLFYGLAFGLGGIAAAGIGALADQIGIVAVFKLCSWLPAVGLLAFLLPRMPNAS</sequence>
<feature type="transmembrane region" description="Helical" evidence="4">
    <location>
        <begin position="372"/>
        <end position="394"/>
    </location>
</feature>
<proteinExistence type="predicted"/>
<dbReference type="InterPro" id="IPR020846">
    <property type="entry name" value="MFS_dom"/>
</dbReference>
<feature type="transmembrane region" description="Helical" evidence="4">
    <location>
        <begin position="215"/>
        <end position="233"/>
    </location>
</feature>
<feature type="transmembrane region" description="Helical" evidence="4">
    <location>
        <begin position="53"/>
        <end position="75"/>
    </location>
</feature>
<evidence type="ECO:0000256" key="2">
    <source>
        <dbReference type="ARBA" id="ARBA00022989"/>
    </source>
</evidence>
<dbReference type="PROSITE" id="PS50850">
    <property type="entry name" value="MFS"/>
    <property type="match status" value="1"/>
</dbReference>
<evidence type="ECO:0000313" key="7">
    <source>
        <dbReference type="Proteomes" id="UP001254257"/>
    </source>
</evidence>
<dbReference type="InterPro" id="IPR036259">
    <property type="entry name" value="MFS_trans_sf"/>
</dbReference>
<reference evidence="6 7" key="1">
    <citation type="submission" date="2023-09" db="EMBL/GenBank/DDBJ databases">
        <title>Whole genome shotgun sequencing (WGS) of Bosea sp. ZW T0_25, isolated from stored onions (Allium cepa).</title>
        <authorList>
            <person name="Stoll D.A."/>
            <person name="Huch M."/>
        </authorList>
    </citation>
    <scope>NUCLEOTIDE SEQUENCE [LARGE SCALE GENOMIC DNA]</scope>
    <source>
        <strain evidence="6 7">ZW T0_25</strain>
    </source>
</reference>
<keyword evidence="1 4" id="KW-0812">Transmembrane</keyword>
<feature type="transmembrane region" description="Helical" evidence="4">
    <location>
        <begin position="253"/>
        <end position="278"/>
    </location>
</feature>
<organism evidence="6 7">
    <name type="scientific">Bosea rubneri</name>
    <dbReference type="NCBI Taxonomy" id="3075434"/>
    <lineage>
        <taxon>Bacteria</taxon>
        <taxon>Pseudomonadati</taxon>
        <taxon>Pseudomonadota</taxon>
        <taxon>Alphaproteobacteria</taxon>
        <taxon>Hyphomicrobiales</taxon>
        <taxon>Boseaceae</taxon>
        <taxon>Bosea</taxon>
    </lineage>
</organism>
<feature type="transmembrane region" description="Helical" evidence="4">
    <location>
        <begin position="20"/>
        <end position="41"/>
    </location>
</feature>
<dbReference type="PANTHER" id="PTHR43129">
    <property type="entry name" value="FOSMIDOMYCIN RESISTANCE PROTEIN"/>
    <property type="match status" value="1"/>
</dbReference>
<dbReference type="Pfam" id="PF07690">
    <property type="entry name" value="MFS_1"/>
    <property type="match status" value="1"/>
</dbReference>
<accession>A0ABU3S5Z7</accession>